<dbReference type="InterPro" id="IPR000555">
    <property type="entry name" value="JAMM/MPN+_dom"/>
</dbReference>
<dbReference type="HAMAP" id="MF_03007">
    <property type="entry name" value="eIF3h"/>
    <property type="match status" value="1"/>
</dbReference>
<comment type="subunit">
    <text evidence="4">Component of the eukaryotic translation initiation factor 3 (eIF-3) complex.</text>
</comment>
<keyword evidence="7" id="KW-1185">Reference proteome</keyword>
<evidence type="ECO:0000259" key="5">
    <source>
        <dbReference type="PROSITE" id="PS50249"/>
    </source>
</evidence>
<evidence type="ECO:0000313" key="6">
    <source>
        <dbReference type="EMBL" id="VVT53027.1"/>
    </source>
</evidence>
<dbReference type="Proteomes" id="UP000398389">
    <property type="component" value="Unassembled WGS sequence"/>
</dbReference>
<keyword evidence="3 4" id="KW-0648">Protein biosynthesis</keyword>
<dbReference type="AlphaFoldDB" id="A0A5E8BUG7"/>
<dbReference type="InterPro" id="IPR027524">
    <property type="entry name" value="eIF3h"/>
</dbReference>
<dbReference type="SMART" id="SM00232">
    <property type="entry name" value="JAB_MPN"/>
    <property type="match status" value="1"/>
</dbReference>
<keyword evidence="1 4" id="KW-0963">Cytoplasm</keyword>
<dbReference type="GeneID" id="43582185"/>
<dbReference type="PANTHER" id="PTHR10410">
    <property type="entry name" value="EUKARYOTIC TRANSLATION INITIATION FACTOR 3 -RELATED"/>
    <property type="match status" value="1"/>
</dbReference>
<feature type="domain" description="MPN" evidence="5">
    <location>
        <begin position="25"/>
        <end position="162"/>
    </location>
</feature>
<evidence type="ECO:0000256" key="2">
    <source>
        <dbReference type="ARBA" id="ARBA00022540"/>
    </source>
</evidence>
<comment type="subcellular location">
    <subcellularLocation>
        <location evidence="4">Cytoplasm</location>
    </subcellularLocation>
</comment>
<dbReference type="GO" id="GO:0001732">
    <property type="term" value="P:formation of cytoplasmic translation initiation complex"/>
    <property type="evidence" value="ECO:0007669"/>
    <property type="project" value="UniProtKB-UniRule"/>
</dbReference>
<evidence type="ECO:0000256" key="3">
    <source>
        <dbReference type="ARBA" id="ARBA00022917"/>
    </source>
</evidence>
<dbReference type="EMBL" id="CABVLU010000003">
    <property type="protein sequence ID" value="VVT53027.1"/>
    <property type="molecule type" value="Genomic_DNA"/>
</dbReference>
<dbReference type="InterPro" id="IPR037518">
    <property type="entry name" value="MPN"/>
</dbReference>
<dbReference type="GO" id="GO:0005852">
    <property type="term" value="C:eukaryotic translation initiation factor 3 complex"/>
    <property type="evidence" value="ECO:0007669"/>
    <property type="project" value="UniProtKB-UniRule"/>
</dbReference>
<protein>
    <recommendedName>
        <fullName evidence="4">Eukaryotic translation initiation factor 3 subunit H</fullName>
        <shortName evidence="4">eIF3h</shortName>
    </recommendedName>
</protein>
<proteinExistence type="inferred from homology"/>
<dbReference type="Pfam" id="PF01398">
    <property type="entry name" value="JAB"/>
    <property type="match status" value="1"/>
</dbReference>
<organism evidence="6 7">
    <name type="scientific">Magnusiomyces paraingens</name>
    <dbReference type="NCBI Taxonomy" id="2606893"/>
    <lineage>
        <taxon>Eukaryota</taxon>
        <taxon>Fungi</taxon>
        <taxon>Dikarya</taxon>
        <taxon>Ascomycota</taxon>
        <taxon>Saccharomycotina</taxon>
        <taxon>Dipodascomycetes</taxon>
        <taxon>Dipodascales</taxon>
        <taxon>Dipodascaceae</taxon>
        <taxon>Magnusiomyces</taxon>
    </lineage>
</organism>
<dbReference type="RefSeq" id="XP_031853976.1">
    <property type="nucleotide sequence ID" value="XM_031998085.1"/>
</dbReference>
<accession>A0A5E8BUG7</accession>
<dbReference type="CDD" id="cd08065">
    <property type="entry name" value="MPN_eIF3h"/>
    <property type="match status" value="1"/>
</dbReference>
<evidence type="ECO:0000256" key="4">
    <source>
        <dbReference type="HAMAP-Rule" id="MF_03007"/>
    </source>
</evidence>
<dbReference type="GO" id="GO:0016282">
    <property type="term" value="C:eukaryotic 43S preinitiation complex"/>
    <property type="evidence" value="ECO:0007669"/>
    <property type="project" value="UniProtKB-UniRule"/>
</dbReference>
<dbReference type="OrthoDB" id="10265695at2759"/>
<reference evidence="6 7" key="1">
    <citation type="submission" date="2019-09" db="EMBL/GenBank/DDBJ databases">
        <authorList>
            <person name="Brejova B."/>
        </authorList>
    </citation>
    <scope>NUCLEOTIDE SEQUENCE [LARGE SCALE GENOMIC DNA]</scope>
</reference>
<dbReference type="InterPro" id="IPR050242">
    <property type="entry name" value="JAMM_MPN+_peptidase_M67A"/>
</dbReference>
<dbReference type="Pfam" id="PF19445">
    <property type="entry name" value="eIF3h_C"/>
    <property type="match status" value="1"/>
</dbReference>
<name>A0A5E8BUG7_9ASCO</name>
<dbReference type="InterPro" id="IPR045810">
    <property type="entry name" value="eIF3h_C"/>
</dbReference>
<comment type="function">
    <text evidence="4">Component of the eukaryotic translation initiation factor 3 (eIF-3) complex, which is involved in protein synthesis of a specialized repertoire of mRNAs and, together with other initiation factors, stimulates binding of mRNA and methionyl-tRNAi to the 40S ribosome. The eIF-3 complex specifically targets and initiates translation of a subset of mRNAs involved in cell proliferation.</text>
</comment>
<dbReference type="GO" id="GO:0008237">
    <property type="term" value="F:metallopeptidase activity"/>
    <property type="evidence" value="ECO:0007669"/>
    <property type="project" value="InterPro"/>
</dbReference>
<gene>
    <name evidence="6" type="ORF">SAPINGB_P003367</name>
</gene>
<dbReference type="GO" id="GO:0003743">
    <property type="term" value="F:translation initiation factor activity"/>
    <property type="evidence" value="ECO:0007669"/>
    <property type="project" value="UniProtKB-UniRule"/>
</dbReference>
<dbReference type="Gene3D" id="3.40.140.10">
    <property type="entry name" value="Cytidine Deaminase, domain 2"/>
    <property type="match status" value="1"/>
</dbReference>
<dbReference type="PROSITE" id="PS50249">
    <property type="entry name" value="MPN"/>
    <property type="match status" value="1"/>
</dbReference>
<evidence type="ECO:0000256" key="1">
    <source>
        <dbReference type="ARBA" id="ARBA00022490"/>
    </source>
</evidence>
<dbReference type="GO" id="GO:0033290">
    <property type="term" value="C:eukaryotic 48S preinitiation complex"/>
    <property type="evidence" value="ECO:0007669"/>
    <property type="project" value="UniProtKB-UniRule"/>
</dbReference>
<evidence type="ECO:0000313" key="7">
    <source>
        <dbReference type="Proteomes" id="UP000398389"/>
    </source>
</evidence>
<keyword evidence="2 4" id="KW-0396">Initiation factor</keyword>
<sequence length="346" mass="38533">MSKLIGRSAIPVATFPAGPATTNKVQLDSTVVLKIIKSASDAYPSPISGQLLGLEEENVLSVSHAFPFPPSANDNEGLGIRSKSVQKYQNDILYHLKAINVDINTVGYFISTNLGKLFNINTIETLLSYQASNPNAVLIVNDVSQTLASGLSLHAYRLSESFIAARKEGKFTTESLTKNSLSYHNIFDKLPIEIHNSHLVTFFLQSLEASNLEKAPSASFENNFDNLNISIDSYLEKNIEAIFDSIDQFHTDQGNYNYYQRQLAREKLKIQQWQHKRNVDNAQLAAAGKPTLSLDDWKNVFKLPTEPSRLDNLLVSGQIDKYCSQIEEHGSTVSTKLFATRKSLNF</sequence>
<comment type="similarity">
    <text evidence="4">Belongs to the eIF-3 subunit H family.</text>
</comment>